<dbReference type="EMBL" id="JAELUP010000062">
    <property type="protein sequence ID" value="MBJ6361976.1"/>
    <property type="molecule type" value="Genomic_DNA"/>
</dbReference>
<evidence type="ECO:0000259" key="2">
    <source>
        <dbReference type="Pfam" id="PF13579"/>
    </source>
</evidence>
<dbReference type="RefSeq" id="WP_199019527.1">
    <property type="nucleotide sequence ID" value="NZ_JAELUP010000062.1"/>
</dbReference>
<dbReference type="InterPro" id="IPR028098">
    <property type="entry name" value="Glyco_trans_4-like_N"/>
</dbReference>
<name>A0A934MPD9_9BACL</name>
<reference evidence="3" key="1">
    <citation type="submission" date="2020-12" db="EMBL/GenBank/DDBJ databases">
        <authorList>
            <person name="Huq M.A."/>
        </authorList>
    </citation>
    <scope>NUCLEOTIDE SEQUENCE</scope>
    <source>
        <strain evidence="3">MAHUQ-46</strain>
    </source>
</reference>
<dbReference type="SUPFAM" id="SSF53756">
    <property type="entry name" value="UDP-Glycosyltransferase/glycogen phosphorylase"/>
    <property type="match status" value="1"/>
</dbReference>
<organism evidence="3 4">
    <name type="scientific">Paenibacillus roseus</name>
    <dbReference type="NCBI Taxonomy" id="2798579"/>
    <lineage>
        <taxon>Bacteria</taxon>
        <taxon>Bacillati</taxon>
        <taxon>Bacillota</taxon>
        <taxon>Bacilli</taxon>
        <taxon>Bacillales</taxon>
        <taxon>Paenibacillaceae</taxon>
        <taxon>Paenibacillus</taxon>
    </lineage>
</organism>
<evidence type="ECO:0000313" key="4">
    <source>
        <dbReference type="Proteomes" id="UP000640274"/>
    </source>
</evidence>
<dbReference type="Pfam" id="PF13579">
    <property type="entry name" value="Glyco_trans_4_4"/>
    <property type="match status" value="1"/>
</dbReference>
<dbReference type="Gene3D" id="3.40.50.2000">
    <property type="entry name" value="Glycogen Phosphorylase B"/>
    <property type="match status" value="2"/>
</dbReference>
<dbReference type="Pfam" id="PF00534">
    <property type="entry name" value="Glycos_transf_1"/>
    <property type="match status" value="1"/>
</dbReference>
<dbReference type="GO" id="GO:0016757">
    <property type="term" value="F:glycosyltransferase activity"/>
    <property type="evidence" value="ECO:0007669"/>
    <property type="project" value="InterPro"/>
</dbReference>
<sequence>MKLLVVSQYFYPEQFRVNDICYELASQGHDVTVLTGLPNYPNGIVDKRYKNFKNRKEVVNGVTVIRSWLIGRGNTKLSLALNYISFAISAVCKALFIKKNFDVILVYQLSPVTMAIPAILLKKITKKPLVIYSHDLWPESIASAGISADSRIYKILFKLSKWIYSNADELFTSSKLFEKYFDEDLKINKKITHLPVYAESLFESIDQVTSDTRKINLLFAGNIGEMQSVETIIYAANELKENSQIIFHIVGDGSSKFKCEKLASELGLENIIFHGQHPITEMPKFYSLADAFVITLKANKIISYTLPNKVQSYMAAGKPIIGAIDGETQIVIHESSCGKCCNAEDYHGLAENIKQFANETLDQRHTYGLNAKKYYYSNYSKSIYLQKLNKLLSRIYSSEDVIDVQR</sequence>
<dbReference type="CDD" id="cd03794">
    <property type="entry name" value="GT4_WbuB-like"/>
    <property type="match status" value="1"/>
</dbReference>
<gene>
    <name evidence="3" type="ORF">JFN88_11940</name>
</gene>
<feature type="domain" description="Glycosyltransferase subfamily 4-like N-terminal" evidence="2">
    <location>
        <begin position="16"/>
        <end position="185"/>
    </location>
</feature>
<dbReference type="Proteomes" id="UP000640274">
    <property type="component" value="Unassembled WGS sequence"/>
</dbReference>
<dbReference type="InterPro" id="IPR001296">
    <property type="entry name" value="Glyco_trans_1"/>
</dbReference>
<accession>A0A934MPD9</accession>
<dbReference type="AlphaFoldDB" id="A0A934MPD9"/>
<comment type="caution">
    <text evidence="3">The sequence shown here is derived from an EMBL/GenBank/DDBJ whole genome shotgun (WGS) entry which is preliminary data.</text>
</comment>
<proteinExistence type="predicted"/>
<keyword evidence="4" id="KW-1185">Reference proteome</keyword>
<dbReference type="PANTHER" id="PTHR12526:SF609">
    <property type="entry name" value="LIPOPOLYSACCHARIDE BIOSYNTHESIS PROTEIN"/>
    <property type="match status" value="1"/>
</dbReference>
<evidence type="ECO:0000259" key="1">
    <source>
        <dbReference type="Pfam" id="PF00534"/>
    </source>
</evidence>
<evidence type="ECO:0000313" key="3">
    <source>
        <dbReference type="EMBL" id="MBJ6361976.1"/>
    </source>
</evidence>
<feature type="domain" description="Glycosyl transferase family 1" evidence="1">
    <location>
        <begin position="206"/>
        <end position="373"/>
    </location>
</feature>
<protein>
    <submittedName>
        <fullName evidence="3">Glycosyltransferase family 4 protein</fullName>
    </submittedName>
</protein>
<dbReference type="PANTHER" id="PTHR12526">
    <property type="entry name" value="GLYCOSYLTRANSFERASE"/>
    <property type="match status" value="1"/>
</dbReference>